<dbReference type="RefSeq" id="XP_050560176.1">
    <property type="nucleotide sequence ID" value="XM_050704219.1"/>
</dbReference>
<proteinExistence type="inferred from homology"/>
<dbReference type="AlphaFoldDB" id="A0A9R0E8A2"/>
<comment type="catalytic activity">
    <reaction evidence="6">
        <text>a 5'-end (N(7)-methyl 5'-triphosphoguanosine)-ribonucleoside in snRNA + S-adenosyl-L-methionine = a 5'-end (N(2),N(7)-dimethyl 5'-triphosphoguanosine)-ribonucleoside in snRNA + S-adenosyl-L-homocysteine + H(+)</text>
        <dbReference type="Rhea" id="RHEA:78471"/>
        <dbReference type="Rhea" id="RHEA-COMP:19085"/>
        <dbReference type="Rhea" id="RHEA-COMP:19087"/>
        <dbReference type="ChEBI" id="CHEBI:15378"/>
        <dbReference type="ChEBI" id="CHEBI:57856"/>
        <dbReference type="ChEBI" id="CHEBI:59789"/>
        <dbReference type="ChEBI" id="CHEBI:156461"/>
        <dbReference type="ChEBI" id="CHEBI:172880"/>
    </reaction>
    <physiologicalReaction direction="left-to-right" evidence="6">
        <dbReference type="Rhea" id="RHEA:78472"/>
    </physiologicalReaction>
</comment>
<dbReference type="InterPro" id="IPR019012">
    <property type="entry name" value="RNA_cap_Gua-N2-MeTrfase"/>
</dbReference>
<dbReference type="Proteomes" id="UP000829999">
    <property type="component" value="Chromosome 2"/>
</dbReference>
<sequence>MKPTLCLLGNRFDEGIKLDRESWFSVTPEVVARHIAEKYQYDVVLDAFCGAGGNTIQFARTCNRVVAIDIDANKIAMTKHNATIYGVHEKIEFITGDFFELAPRLKADMVFLSPPWGGLSYSKVS</sequence>
<evidence type="ECO:0000256" key="3">
    <source>
        <dbReference type="ARBA" id="ARBA00047418"/>
    </source>
</evidence>
<dbReference type="PANTHER" id="PTHR14741">
    <property type="entry name" value="S-ADENOSYLMETHIONINE-DEPENDENT METHYLTRANSFERASE RELATED"/>
    <property type="match status" value="1"/>
</dbReference>
<comment type="similarity">
    <text evidence="2">Belongs to the methyltransferase superfamily. Trimethylguanosine synthase family.</text>
</comment>
<evidence type="ECO:0000256" key="7">
    <source>
        <dbReference type="ARBA" id="ARBA00049790"/>
    </source>
</evidence>
<comment type="catalytic activity">
    <reaction evidence="5">
        <text>a 5'-end (N(2),N(7)-dimethyl 5'-triphosphoguanosine)-ribonucleoside in snRNA + S-adenosyl-L-methionine = a 5'-end (N(2),N(2),N(7)-trimethyl 5'-triphosphoguanosine)-ribonucleoside in snRNA + S-adenosyl-L-homocysteine + H(+)</text>
        <dbReference type="Rhea" id="RHEA:78479"/>
        <dbReference type="Rhea" id="RHEA-COMP:19087"/>
        <dbReference type="Rhea" id="RHEA-COMP:19089"/>
        <dbReference type="ChEBI" id="CHEBI:15378"/>
        <dbReference type="ChEBI" id="CHEBI:57856"/>
        <dbReference type="ChEBI" id="CHEBI:59789"/>
        <dbReference type="ChEBI" id="CHEBI:167623"/>
        <dbReference type="ChEBI" id="CHEBI:172880"/>
    </reaction>
    <physiologicalReaction direction="left-to-right" evidence="5">
        <dbReference type="Rhea" id="RHEA:78480"/>
    </physiologicalReaction>
</comment>
<dbReference type="CDD" id="cd02440">
    <property type="entry name" value="AdoMet_MTases"/>
    <property type="match status" value="1"/>
</dbReference>
<name>A0A9R0E8A2_SPOFR</name>
<gene>
    <name evidence="9" type="primary">LOC126912380</name>
</gene>
<reference evidence="9" key="1">
    <citation type="submission" date="2025-08" db="UniProtKB">
        <authorList>
            <consortium name="RefSeq"/>
        </authorList>
    </citation>
    <scope>IDENTIFICATION</scope>
    <source>
        <tissue evidence="9">Whole larval tissue</tissue>
    </source>
</reference>
<evidence type="ECO:0000313" key="8">
    <source>
        <dbReference type="Proteomes" id="UP000829999"/>
    </source>
</evidence>
<dbReference type="GO" id="GO:0005634">
    <property type="term" value="C:nucleus"/>
    <property type="evidence" value="ECO:0007669"/>
    <property type="project" value="TreeGrafter"/>
</dbReference>
<evidence type="ECO:0000256" key="4">
    <source>
        <dbReference type="ARBA" id="ARBA00048740"/>
    </source>
</evidence>
<evidence type="ECO:0000256" key="6">
    <source>
        <dbReference type="ARBA" id="ARBA00049075"/>
    </source>
</evidence>
<evidence type="ECO:0000256" key="2">
    <source>
        <dbReference type="ARBA" id="ARBA00025783"/>
    </source>
</evidence>
<accession>A0A9R0E8A2</accession>
<comment type="catalytic activity">
    <reaction evidence="3">
        <text>a 5'-end (N(2),N(7)-dimethyl 5'-triphosphoguanosine)-ribonucleoside in snoRNA + S-adenosyl-L-methionine = a 5'-end (N(2),N(2),N(7)-trimethyl 5'-triphosphoguanosine)-ribonucleoside in snoRNA + S-adenosyl-L-homocysteine + H(+)</text>
        <dbReference type="Rhea" id="RHEA:78507"/>
        <dbReference type="Rhea" id="RHEA-COMP:19088"/>
        <dbReference type="Rhea" id="RHEA-COMP:19090"/>
        <dbReference type="ChEBI" id="CHEBI:15378"/>
        <dbReference type="ChEBI" id="CHEBI:57856"/>
        <dbReference type="ChEBI" id="CHEBI:59789"/>
        <dbReference type="ChEBI" id="CHEBI:167623"/>
        <dbReference type="ChEBI" id="CHEBI:172880"/>
    </reaction>
    <physiologicalReaction direction="left-to-right" evidence="3">
        <dbReference type="Rhea" id="RHEA:78508"/>
    </physiologicalReaction>
</comment>
<organism evidence="8 9">
    <name type="scientific">Spodoptera frugiperda</name>
    <name type="common">Fall armyworm</name>
    <dbReference type="NCBI Taxonomy" id="7108"/>
    <lineage>
        <taxon>Eukaryota</taxon>
        <taxon>Metazoa</taxon>
        <taxon>Ecdysozoa</taxon>
        <taxon>Arthropoda</taxon>
        <taxon>Hexapoda</taxon>
        <taxon>Insecta</taxon>
        <taxon>Pterygota</taxon>
        <taxon>Neoptera</taxon>
        <taxon>Endopterygota</taxon>
        <taxon>Lepidoptera</taxon>
        <taxon>Glossata</taxon>
        <taxon>Ditrysia</taxon>
        <taxon>Noctuoidea</taxon>
        <taxon>Noctuidae</taxon>
        <taxon>Amphipyrinae</taxon>
        <taxon>Spodoptera</taxon>
    </lineage>
</organism>
<evidence type="ECO:0000256" key="1">
    <source>
        <dbReference type="ARBA" id="ARBA00018517"/>
    </source>
</evidence>
<comment type="catalytic activity">
    <reaction evidence="4">
        <text>a 5'-end (N(7)-methyl 5'-triphosphoguanosine)-ribonucleoside in snoRNA + S-adenosyl-L-methionine = a 5'-end (N(2),N(7)-dimethyl 5'-triphosphoguanosine)-ribonucleoside in snoRNA + S-adenosyl-L-homocysteine + H(+)</text>
        <dbReference type="Rhea" id="RHEA:78475"/>
        <dbReference type="Rhea" id="RHEA-COMP:19086"/>
        <dbReference type="Rhea" id="RHEA-COMP:19088"/>
        <dbReference type="ChEBI" id="CHEBI:15378"/>
        <dbReference type="ChEBI" id="CHEBI:57856"/>
        <dbReference type="ChEBI" id="CHEBI:59789"/>
        <dbReference type="ChEBI" id="CHEBI:156461"/>
        <dbReference type="ChEBI" id="CHEBI:172880"/>
    </reaction>
    <physiologicalReaction direction="left-to-right" evidence="4">
        <dbReference type="Rhea" id="RHEA:78476"/>
    </physiologicalReaction>
</comment>
<dbReference type="GO" id="GO:0071164">
    <property type="term" value="F:RNA cap trimethylguanosine synthase activity"/>
    <property type="evidence" value="ECO:0007669"/>
    <property type="project" value="TreeGrafter"/>
</dbReference>
<dbReference type="OrthoDB" id="194443at2759"/>
<evidence type="ECO:0000313" key="9">
    <source>
        <dbReference type="RefSeq" id="XP_050560176.1"/>
    </source>
</evidence>
<protein>
    <recommendedName>
        <fullName evidence="1">Trimethylguanosine synthase</fullName>
    </recommendedName>
    <alternativeName>
        <fullName evidence="7">Cap-specific guanine-N(2) methyltransferase</fullName>
    </alternativeName>
</protein>
<dbReference type="InterPro" id="IPR029063">
    <property type="entry name" value="SAM-dependent_MTases_sf"/>
</dbReference>
<dbReference type="PANTHER" id="PTHR14741:SF32">
    <property type="entry name" value="TRIMETHYLGUANOSINE SYNTHASE"/>
    <property type="match status" value="1"/>
</dbReference>
<dbReference type="GeneID" id="126912380"/>
<dbReference type="Gene3D" id="3.40.50.150">
    <property type="entry name" value="Vaccinia Virus protein VP39"/>
    <property type="match status" value="1"/>
</dbReference>
<evidence type="ECO:0000256" key="5">
    <source>
        <dbReference type="ARBA" id="ARBA00048763"/>
    </source>
</evidence>
<keyword evidence="8" id="KW-1185">Reference proteome</keyword>
<dbReference type="Pfam" id="PF09445">
    <property type="entry name" value="Methyltransf_15"/>
    <property type="match status" value="1"/>
</dbReference>
<dbReference type="SUPFAM" id="SSF53335">
    <property type="entry name" value="S-adenosyl-L-methionine-dependent methyltransferases"/>
    <property type="match status" value="1"/>
</dbReference>